<dbReference type="RefSeq" id="YP_009190739.1">
    <property type="nucleotide sequence ID" value="NC_028686.1"/>
</dbReference>
<dbReference type="GeneID" id="26518573"/>
<reference evidence="1 2" key="1">
    <citation type="submission" date="2015-07" db="EMBL/GenBank/DDBJ databases">
        <title>Isolation and characterization of JD18-a novel lytic bacteriophage for Klebsiella pneumoniae.</title>
        <authorList>
            <person name="Fan J."/>
            <person name="Zhang X."/>
            <person name="Guo X."/>
            <person name="He P."/>
            <person name="Zhang Y."/>
        </authorList>
    </citation>
    <scope>NUCLEOTIDE SEQUENCE [LARGE SCALE GENOMIC DNA]</scope>
</reference>
<sequence length="169" mass="18915">MSDLQLDMAKLLDIEGIPGIEGQEIPVYEKLELVEVKSNPNDRKPDLEDDYSVVRKNMHFQQQMLMDAAKIFLETAKNADSPRHMEVFATLMGQMTTTNKEILKLHKEMKDITSEQVSTGKGANPQQGMNIQNATVFVGSTADMMDEFGDAYEAQEAREKIVNGTDSTV</sequence>
<dbReference type="Pfam" id="PF11053">
    <property type="entry name" value="DNA_Packaging"/>
    <property type="match status" value="1"/>
</dbReference>
<accession>A0A0K1Y4W9</accession>
<dbReference type="EMBL" id="KT239446">
    <property type="protein sequence ID" value="AKY02029.1"/>
    <property type="molecule type" value="Genomic_DNA"/>
</dbReference>
<dbReference type="FunFam" id="1.10.287.1060:FF:000005">
    <property type="entry name" value="Phage terminase, small subunit"/>
    <property type="match status" value="1"/>
</dbReference>
<proteinExistence type="predicted"/>
<evidence type="ECO:0000313" key="2">
    <source>
        <dbReference type="Proteomes" id="UP000204179"/>
    </source>
</evidence>
<organism evidence="1 2">
    <name type="scientific">Klebsiella phage JD18</name>
    <dbReference type="NCBI Taxonomy" id="1698360"/>
    <lineage>
        <taxon>Viruses</taxon>
        <taxon>Duplodnaviria</taxon>
        <taxon>Heunggongvirae</taxon>
        <taxon>Uroviricota</taxon>
        <taxon>Caudoviricetes</taxon>
        <taxon>Pantevenvirales</taxon>
        <taxon>Straboviridae</taxon>
        <taxon>Tevenvirinae</taxon>
        <taxon>Jiaodavirus</taxon>
        <taxon>Jiaodavirus jd18</taxon>
    </lineage>
</organism>
<evidence type="ECO:0000313" key="1">
    <source>
        <dbReference type="EMBL" id="AKY02029.1"/>
    </source>
</evidence>
<dbReference type="Gene3D" id="1.10.287.1060">
    <property type="entry name" value="ESAT-6-like"/>
    <property type="match status" value="1"/>
</dbReference>
<keyword evidence="2" id="KW-1185">Reference proteome</keyword>
<dbReference type="KEGG" id="vg:26518573"/>
<evidence type="ECO:0008006" key="3">
    <source>
        <dbReference type="Google" id="ProtNLM"/>
    </source>
</evidence>
<name>A0A0K1Y4W9_9CAUD</name>
<protein>
    <recommendedName>
        <fullName evidence="3">Small terminase protein</fullName>
    </recommendedName>
</protein>
<gene>
    <name evidence="1" type="ORF">JD18_158</name>
</gene>
<dbReference type="InterPro" id="IPR020342">
    <property type="entry name" value="Phage_T4_Gp16_DNA-pack"/>
</dbReference>
<dbReference type="Proteomes" id="UP000204179">
    <property type="component" value="Segment"/>
</dbReference>